<evidence type="ECO:0000256" key="8">
    <source>
        <dbReference type="SAM" id="MobiDB-lite"/>
    </source>
</evidence>
<evidence type="ECO:0000256" key="3">
    <source>
        <dbReference type="ARBA" id="ARBA00022763"/>
    </source>
</evidence>
<evidence type="ECO:0000256" key="5">
    <source>
        <dbReference type="ARBA" id="ARBA00023124"/>
    </source>
</evidence>
<keyword evidence="7" id="KW-0456">Lyase</keyword>
<evidence type="ECO:0008006" key="11">
    <source>
        <dbReference type="Google" id="ProtNLM"/>
    </source>
</evidence>
<evidence type="ECO:0000313" key="9">
    <source>
        <dbReference type="EMBL" id="KAL2641664.1"/>
    </source>
</evidence>
<dbReference type="AlphaFoldDB" id="A0ABD1Z2P9"/>
<dbReference type="Pfam" id="PF02586">
    <property type="entry name" value="SRAP"/>
    <property type="match status" value="1"/>
</dbReference>
<comment type="caution">
    <text evidence="9">The sequence shown here is derived from an EMBL/GenBank/DDBJ whole genome shotgun (WGS) entry which is preliminary data.</text>
</comment>
<keyword evidence="6" id="KW-0238">DNA-binding</keyword>
<organism evidence="9 10">
    <name type="scientific">Riccia fluitans</name>
    <dbReference type="NCBI Taxonomy" id="41844"/>
    <lineage>
        <taxon>Eukaryota</taxon>
        <taxon>Viridiplantae</taxon>
        <taxon>Streptophyta</taxon>
        <taxon>Embryophyta</taxon>
        <taxon>Marchantiophyta</taxon>
        <taxon>Marchantiopsida</taxon>
        <taxon>Marchantiidae</taxon>
        <taxon>Marchantiales</taxon>
        <taxon>Ricciaceae</taxon>
        <taxon>Riccia</taxon>
    </lineage>
</organism>
<keyword evidence="2" id="KW-0645">Protease</keyword>
<feature type="compositionally biased region" description="Basic and acidic residues" evidence="8">
    <location>
        <begin position="365"/>
        <end position="398"/>
    </location>
</feature>
<feature type="compositionally biased region" description="Basic and acidic residues" evidence="8">
    <location>
        <begin position="69"/>
        <end position="86"/>
    </location>
</feature>
<evidence type="ECO:0000256" key="1">
    <source>
        <dbReference type="ARBA" id="ARBA00008136"/>
    </source>
</evidence>
<dbReference type="InterPro" id="IPR003738">
    <property type="entry name" value="SRAP"/>
</dbReference>
<evidence type="ECO:0000256" key="4">
    <source>
        <dbReference type="ARBA" id="ARBA00022801"/>
    </source>
</evidence>
<reference evidence="9 10" key="1">
    <citation type="submission" date="2024-09" db="EMBL/GenBank/DDBJ databases">
        <title>Chromosome-scale assembly of Riccia fluitans.</title>
        <authorList>
            <person name="Paukszto L."/>
            <person name="Sawicki J."/>
            <person name="Karawczyk K."/>
            <person name="Piernik-Szablinska J."/>
            <person name="Szczecinska M."/>
            <person name="Mazdziarz M."/>
        </authorList>
    </citation>
    <scope>NUCLEOTIDE SEQUENCE [LARGE SCALE GENOMIC DNA]</scope>
    <source>
        <strain evidence="9">Rf_01</strain>
        <tissue evidence="9">Aerial parts of the thallus</tissue>
    </source>
</reference>
<dbReference type="SUPFAM" id="SSF143081">
    <property type="entry name" value="BB1717-like"/>
    <property type="match status" value="1"/>
</dbReference>
<feature type="region of interest" description="Disordered" evidence="8">
    <location>
        <begin position="61"/>
        <end position="94"/>
    </location>
</feature>
<dbReference type="InterPro" id="IPR036590">
    <property type="entry name" value="SRAP-like"/>
</dbReference>
<dbReference type="Proteomes" id="UP001605036">
    <property type="component" value="Unassembled WGS sequence"/>
</dbReference>
<feature type="compositionally biased region" description="Basic and acidic residues" evidence="8">
    <location>
        <begin position="291"/>
        <end position="308"/>
    </location>
</feature>
<protein>
    <recommendedName>
        <fullName evidence="11">Embryonic stem cell-specific 5-hydroxymethylcytosine-binding protein</fullName>
    </recommendedName>
</protein>
<dbReference type="PANTHER" id="PTHR13604:SF0">
    <property type="entry name" value="ABASIC SITE PROCESSING PROTEIN HMCES"/>
    <property type="match status" value="1"/>
</dbReference>
<name>A0ABD1Z2P9_9MARC</name>
<dbReference type="PANTHER" id="PTHR13604">
    <property type="entry name" value="DC12-RELATED"/>
    <property type="match status" value="1"/>
</dbReference>
<dbReference type="GO" id="GO:0016829">
    <property type="term" value="F:lyase activity"/>
    <property type="evidence" value="ECO:0007669"/>
    <property type="project" value="UniProtKB-KW"/>
</dbReference>
<proteinExistence type="inferred from homology"/>
<feature type="compositionally biased region" description="Basic residues" evidence="8">
    <location>
        <begin position="449"/>
        <end position="464"/>
    </location>
</feature>
<keyword evidence="3" id="KW-0227">DNA damage</keyword>
<evidence type="ECO:0000256" key="2">
    <source>
        <dbReference type="ARBA" id="ARBA00022670"/>
    </source>
</evidence>
<evidence type="ECO:0000313" key="10">
    <source>
        <dbReference type="Proteomes" id="UP001605036"/>
    </source>
</evidence>
<sequence>MCGRARSTLTIGDVGRAAGLRNPPRTVDADRYRPSYNISPGRYMPVLRYMQAGAATGQDLRAQAVGASTEHDSRQQDGAAREKESSEQVSGEVSREPVVHFMKWGLVPSYTKKNETPDHYFMFNARSESVHLKPTFKRLLKGNRCVVPVEGFYEWKKDGTKKQPYYIQFKDGRPLLFAGLYDSWKDEQGNVLHTFTILTTRNSKALGWLHDRMPVILGDEAAVKSWLDDELTEAKIHSLTLPYENPDLIWYPVTPEVGKPSFDTPECVEEFKPPPAKESAIFQLFGKKKAKESQEPDQLRKTTEHHSSGEGYVARDVVKDEEMENEEDRKALLAAMEPDQDVTEALIKEETQDDNSQHNSPTVTEADRENDLPVRQKHLDEDFVVKEEVSQRDSTITDERDEEQAAGKGPSRLDGFAVKEEVKEVAQEKKRAAPPSEEETARDDPEAKKMHKSVSPRGAKKSSRRVAEKTSLPEKQKSLHSFFGKK</sequence>
<accession>A0ABD1Z2P9</accession>
<comment type="similarity">
    <text evidence="1">Belongs to the SOS response-associated peptidase family.</text>
</comment>
<keyword evidence="5" id="KW-0190">Covalent protein-DNA linkage</keyword>
<feature type="region of interest" description="Disordered" evidence="8">
    <location>
        <begin position="288"/>
        <end position="486"/>
    </location>
</feature>
<feature type="compositionally biased region" description="Basic and acidic residues" evidence="8">
    <location>
        <begin position="465"/>
        <end position="477"/>
    </location>
</feature>
<dbReference type="GO" id="GO:0008233">
    <property type="term" value="F:peptidase activity"/>
    <property type="evidence" value="ECO:0007669"/>
    <property type="project" value="UniProtKB-KW"/>
</dbReference>
<keyword evidence="4" id="KW-0378">Hydrolase</keyword>
<dbReference type="EMBL" id="JBHFFA010000002">
    <property type="protein sequence ID" value="KAL2641664.1"/>
    <property type="molecule type" value="Genomic_DNA"/>
</dbReference>
<evidence type="ECO:0000256" key="7">
    <source>
        <dbReference type="ARBA" id="ARBA00023239"/>
    </source>
</evidence>
<gene>
    <name evidence="9" type="ORF">R1flu_009251</name>
</gene>
<evidence type="ECO:0000256" key="6">
    <source>
        <dbReference type="ARBA" id="ARBA00023125"/>
    </source>
</evidence>
<feature type="compositionally biased region" description="Basic and acidic residues" evidence="8">
    <location>
        <begin position="417"/>
        <end position="431"/>
    </location>
</feature>
<keyword evidence="10" id="KW-1185">Reference proteome</keyword>
<dbReference type="GO" id="GO:0006974">
    <property type="term" value="P:DNA damage response"/>
    <property type="evidence" value="ECO:0007669"/>
    <property type="project" value="UniProtKB-KW"/>
</dbReference>
<dbReference type="GO" id="GO:0006508">
    <property type="term" value="P:proteolysis"/>
    <property type="evidence" value="ECO:0007669"/>
    <property type="project" value="UniProtKB-KW"/>
</dbReference>
<dbReference type="GO" id="GO:0003677">
    <property type="term" value="F:DNA binding"/>
    <property type="evidence" value="ECO:0007669"/>
    <property type="project" value="UniProtKB-KW"/>
</dbReference>
<dbReference type="Gene3D" id="3.90.1680.10">
    <property type="entry name" value="SOS response associated peptidase-like"/>
    <property type="match status" value="1"/>
</dbReference>